<evidence type="ECO:0000313" key="9">
    <source>
        <dbReference type="EMBL" id="KYO67381.1"/>
    </source>
</evidence>
<dbReference type="HAMAP" id="MF_00602">
    <property type="entry name" value="Prot_Arg_kinase"/>
    <property type="match status" value="1"/>
</dbReference>
<keyword evidence="10" id="KW-1185">Reference proteome</keyword>
<dbReference type="OrthoDB" id="9791353at2"/>
<evidence type="ECO:0000256" key="6">
    <source>
        <dbReference type="PROSITE-ProRule" id="PRU00843"/>
    </source>
</evidence>
<dbReference type="EMBL" id="LOHZ01000022">
    <property type="protein sequence ID" value="KYO67381.1"/>
    <property type="molecule type" value="Genomic_DNA"/>
</dbReference>
<dbReference type="PROSITE" id="PS00112">
    <property type="entry name" value="PHOSPHAGEN_KINASE"/>
    <property type="match status" value="1"/>
</dbReference>
<keyword evidence="2 5" id="KW-0547">Nucleotide-binding</keyword>
<comment type="activity regulation">
    <text evidence="5">Appears to be allosterically activated by the binding of pArg-containing polypeptides to the pArg-binding pocket localized in the C-terminal domain of McsB.</text>
</comment>
<dbReference type="GO" id="GO:0005615">
    <property type="term" value="C:extracellular space"/>
    <property type="evidence" value="ECO:0007669"/>
    <property type="project" value="TreeGrafter"/>
</dbReference>
<sequence length="352" mass="39466">MSLEEILDTSKISWLNNLGPESDIVISSRVRLARNLKDVPFPHLLSDKKDTEIIELVYNAFKANEILSKESKIYLMKELTPNDRQLFVEMHLISPDLASSEKGAVIVSGDKTFSIMINEEDHIRIQVIFPGLSAEDAYELAGKIDDVLEESLEFAFDEKLGYLTACPTNVGTGIRASVMLHLPVLTLLKQTDRMFSAMAQLGLVVRGIYGEGTEAKGNLYQISNQITLGKTEEDIIEGLNSVVKQIISSERQARRNLKNEDRIRLEDRILRSYGILTNARLLSSEEAMAHLSNVRLGIDLGIIKNLKPEEVNKLFMISGPAYIQKLNGKSLQPVERDIIRANFIRGKLIKEG</sequence>
<evidence type="ECO:0000259" key="8">
    <source>
        <dbReference type="PROSITE" id="PS51510"/>
    </source>
</evidence>
<evidence type="ECO:0000256" key="2">
    <source>
        <dbReference type="ARBA" id="ARBA00022741"/>
    </source>
</evidence>
<dbReference type="Proteomes" id="UP000075737">
    <property type="component" value="Unassembled WGS sequence"/>
</dbReference>
<feature type="binding site" evidence="5 6">
    <location>
        <position position="124"/>
    </location>
    <ligand>
        <name>ATP</name>
        <dbReference type="ChEBI" id="CHEBI:30616"/>
    </ligand>
</feature>
<evidence type="ECO:0000256" key="3">
    <source>
        <dbReference type="ARBA" id="ARBA00022777"/>
    </source>
</evidence>
<feature type="binding site" evidence="5 6">
    <location>
        <position position="91"/>
    </location>
    <ligand>
        <name>ATP</name>
        <dbReference type="ChEBI" id="CHEBI:30616"/>
    </ligand>
</feature>
<dbReference type="SUPFAM" id="SSF55931">
    <property type="entry name" value="Glutamine synthetase/guanido kinase"/>
    <property type="match status" value="1"/>
</dbReference>
<dbReference type="InterPro" id="IPR022415">
    <property type="entry name" value="ATP-guanido_PTrfase_AS"/>
</dbReference>
<comment type="caution">
    <text evidence="9">The sequence shown here is derived from an EMBL/GenBank/DDBJ whole genome shotgun (WGS) entry which is preliminary data.</text>
</comment>
<reference evidence="9 10" key="1">
    <citation type="submission" date="2015-12" db="EMBL/GenBank/DDBJ databases">
        <title>Draft genome of Thermovenabulum gondwanense isolated from a red thermophilic microbial mat colonisisng an outflow channel of a bore well.</title>
        <authorList>
            <person name="Patel B.K."/>
        </authorList>
    </citation>
    <scope>NUCLEOTIDE SEQUENCE [LARGE SCALE GENOMIC DNA]</scope>
    <source>
        <strain evidence="9 10">R270</strain>
    </source>
</reference>
<feature type="short sequence motif" description="RDXXRA motif of the pArg binding pocket involved in allosteric regulation" evidence="5">
    <location>
        <begin position="336"/>
        <end position="341"/>
    </location>
</feature>
<dbReference type="GO" id="GO:1990424">
    <property type="term" value="F:protein arginine kinase activity"/>
    <property type="evidence" value="ECO:0007669"/>
    <property type="project" value="UniProtKB-EC"/>
</dbReference>
<dbReference type="Gene3D" id="3.30.590.10">
    <property type="entry name" value="Glutamine synthetase/guanido kinase, catalytic domain"/>
    <property type="match status" value="1"/>
</dbReference>
<dbReference type="GO" id="GO:0004111">
    <property type="term" value="F:creatine kinase activity"/>
    <property type="evidence" value="ECO:0007669"/>
    <property type="project" value="InterPro"/>
</dbReference>
<organism evidence="9 10">
    <name type="scientific">Thermovenabulum gondwanense</name>
    <dbReference type="NCBI Taxonomy" id="520767"/>
    <lineage>
        <taxon>Bacteria</taxon>
        <taxon>Bacillati</taxon>
        <taxon>Bacillota</taxon>
        <taxon>Clostridia</taxon>
        <taxon>Thermosediminibacterales</taxon>
        <taxon>Thermosediminibacteraceae</taxon>
        <taxon>Thermovenabulum</taxon>
    </lineage>
</organism>
<dbReference type="EC" id="2.7.14.1" evidence="5"/>
<evidence type="ECO:0000313" key="10">
    <source>
        <dbReference type="Proteomes" id="UP000075737"/>
    </source>
</evidence>
<keyword evidence="5" id="KW-0021">Allosteric enzyme</keyword>
<dbReference type="STRING" id="520767.ATZ99_06670"/>
<protein>
    <recommendedName>
        <fullName evidence="5">Protein-arginine kinase</fullName>
        <ecNumber evidence="5">2.7.14.1</ecNumber>
    </recommendedName>
</protein>
<dbReference type="AlphaFoldDB" id="A0A161PW72"/>
<dbReference type="PANTHER" id="PTHR11547">
    <property type="entry name" value="ARGININE OR CREATINE KINASE"/>
    <property type="match status" value="1"/>
</dbReference>
<comment type="catalytic activity">
    <reaction evidence="5">
        <text>L-arginyl-[protein] + ATP = N(omega)-phospho-L-arginyl-[protein] + ADP + H(+)</text>
        <dbReference type="Rhea" id="RHEA:43384"/>
        <dbReference type="Rhea" id="RHEA-COMP:10532"/>
        <dbReference type="Rhea" id="RHEA-COMP:10533"/>
        <dbReference type="ChEBI" id="CHEBI:15378"/>
        <dbReference type="ChEBI" id="CHEBI:29965"/>
        <dbReference type="ChEBI" id="CHEBI:30616"/>
        <dbReference type="ChEBI" id="CHEBI:83226"/>
        <dbReference type="ChEBI" id="CHEBI:456216"/>
        <dbReference type="EC" id="2.7.14.1"/>
    </reaction>
</comment>
<name>A0A161PW72_9FIRM</name>
<dbReference type="PROSITE" id="PS51510">
    <property type="entry name" value="PHOSPHAGEN_KINASE_C"/>
    <property type="match status" value="1"/>
</dbReference>
<dbReference type="InterPro" id="IPR023660">
    <property type="entry name" value="Arg_Kinase"/>
</dbReference>
<comment type="function">
    <text evidence="5">Catalyzes the specific phosphorylation of arginine residues in proteins.</text>
</comment>
<dbReference type="PANTHER" id="PTHR11547:SF38">
    <property type="entry name" value="ARGININE KINASE 1-RELATED"/>
    <property type="match status" value="1"/>
</dbReference>
<feature type="domain" description="Phosphagen kinase C-terminal" evidence="8">
    <location>
        <begin position="24"/>
        <end position="253"/>
    </location>
</feature>
<dbReference type="InterPro" id="IPR000749">
    <property type="entry name" value="ATP-guanido_PTrfase"/>
</dbReference>
<dbReference type="GO" id="GO:0046314">
    <property type="term" value="P:phosphocreatine biosynthetic process"/>
    <property type="evidence" value="ECO:0007669"/>
    <property type="project" value="InterPro"/>
</dbReference>
<keyword evidence="1 5" id="KW-0808">Transferase</keyword>
<feature type="binding site" evidence="5 6">
    <location>
        <begin position="27"/>
        <end position="31"/>
    </location>
    <ligand>
        <name>ATP</name>
        <dbReference type="ChEBI" id="CHEBI:30616"/>
    </ligand>
</feature>
<dbReference type="Pfam" id="PF00217">
    <property type="entry name" value="ATP-gua_Ptrans"/>
    <property type="match status" value="1"/>
</dbReference>
<comment type="similarity">
    <text evidence="5 6 7">Belongs to the ATP:guanido phosphotransferase family.</text>
</comment>
<evidence type="ECO:0000256" key="7">
    <source>
        <dbReference type="RuleBase" id="RU000505"/>
    </source>
</evidence>
<keyword evidence="4 5" id="KW-0067">ATP-binding</keyword>
<dbReference type="InterPro" id="IPR022414">
    <property type="entry name" value="ATP-guanido_PTrfase_cat"/>
</dbReference>
<evidence type="ECO:0000256" key="1">
    <source>
        <dbReference type="ARBA" id="ARBA00022679"/>
    </source>
</evidence>
<gene>
    <name evidence="5 9" type="primary">mcsB</name>
    <name evidence="9" type="ORF">ATZ99_06670</name>
</gene>
<evidence type="ECO:0000256" key="4">
    <source>
        <dbReference type="ARBA" id="ARBA00022840"/>
    </source>
</evidence>
<evidence type="ECO:0000256" key="5">
    <source>
        <dbReference type="HAMAP-Rule" id="MF_00602"/>
    </source>
</evidence>
<feature type="binding site" evidence="5 6">
    <location>
        <begin position="175"/>
        <end position="179"/>
    </location>
    <ligand>
        <name>ATP</name>
        <dbReference type="ChEBI" id="CHEBI:30616"/>
    </ligand>
</feature>
<dbReference type="RefSeq" id="WP_068747822.1">
    <property type="nucleotide sequence ID" value="NZ_LOHZ01000022.1"/>
</dbReference>
<proteinExistence type="inferred from homology"/>
<feature type="binding site" evidence="5 6">
    <location>
        <begin position="206"/>
        <end position="211"/>
    </location>
    <ligand>
        <name>ATP</name>
        <dbReference type="ChEBI" id="CHEBI:30616"/>
    </ligand>
</feature>
<keyword evidence="3 5" id="KW-0418">Kinase</keyword>
<dbReference type="InterPro" id="IPR014746">
    <property type="entry name" value="Gln_synth/guanido_kin_cat_dom"/>
</dbReference>
<dbReference type="PATRIC" id="fig|520767.4.peg.755"/>
<dbReference type="CDD" id="cd07930">
    <property type="entry name" value="bacterial_phosphagen_kinase"/>
    <property type="match status" value="1"/>
</dbReference>
<dbReference type="NCBIfam" id="NF002194">
    <property type="entry name" value="PRK01059.1-4"/>
    <property type="match status" value="1"/>
</dbReference>
<accession>A0A161PW72</accession>
<dbReference type="GO" id="GO:0005524">
    <property type="term" value="F:ATP binding"/>
    <property type="evidence" value="ECO:0007669"/>
    <property type="project" value="UniProtKB-UniRule"/>
</dbReference>